<comment type="similarity">
    <text evidence="1 4">Belongs to the class-II pyridine nucleotide-disulfide oxidoreductase family.</text>
</comment>
<dbReference type="AlphaFoldDB" id="A0A9X7J546"/>
<dbReference type="Proteomes" id="UP000239430">
    <property type="component" value="Unassembled WGS sequence"/>
</dbReference>
<dbReference type="InterPro" id="IPR036188">
    <property type="entry name" value="FAD/NAD-bd_sf"/>
</dbReference>
<keyword evidence="3 4" id="KW-0560">Oxidoreductase</keyword>
<dbReference type="EC" id="1.8.1.9" evidence="4"/>
<gene>
    <name evidence="7" type="primary">trxB_1</name>
    <name evidence="7" type="ORF">MOST_07230</name>
</gene>
<accession>A0A9X7J546</accession>
<evidence type="ECO:0000313" key="8">
    <source>
        <dbReference type="Proteomes" id="UP000239430"/>
    </source>
</evidence>
<dbReference type="GO" id="GO:0019430">
    <property type="term" value="P:removal of superoxide radicals"/>
    <property type="evidence" value="ECO:0007669"/>
    <property type="project" value="UniProtKB-UniRule"/>
</dbReference>
<dbReference type="RefSeq" id="WP_054937351.1">
    <property type="nucleotide sequence ID" value="NZ_PVXL01000023.1"/>
</dbReference>
<dbReference type="PANTHER" id="PTHR48105">
    <property type="entry name" value="THIOREDOXIN REDUCTASE 1-RELATED-RELATED"/>
    <property type="match status" value="1"/>
</dbReference>
<dbReference type="GO" id="GO:0004791">
    <property type="term" value="F:thioredoxin-disulfide reductase (NADPH) activity"/>
    <property type="evidence" value="ECO:0007669"/>
    <property type="project" value="UniProtKB-UniRule"/>
</dbReference>
<dbReference type="SUPFAM" id="SSF51905">
    <property type="entry name" value="FAD/NAD(P)-binding domain"/>
    <property type="match status" value="1"/>
</dbReference>
<keyword evidence="2 4" id="KW-0285">Flavoprotein</keyword>
<dbReference type="InterPro" id="IPR050097">
    <property type="entry name" value="Ferredoxin-NADP_redctase_2"/>
</dbReference>
<proteinExistence type="inferred from homology"/>
<keyword evidence="4" id="KW-0274">FAD</keyword>
<dbReference type="InterPro" id="IPR036249">
    <property type="entry name" value="Thioredoxin-like_sf"/>
</dbReference>
<comment type="cofactor">
    <cofactor evidence="4">
        <name>FAD</name>
        <dbReference type="ChEBI" id="CHEBI:57692"/>
    </cofactor>
</comment>
<sequence>MPVYDLVIIGGGPAGLSAGIYGARAKLKTVILEKNVVGGQAFTTREIVNYPGFFSGTTGPDLMATMADHARGFGTEIIKEEVVDVELEGEEKIIKTKRGNRYYARAVIIATGSQPRSLNIPGERELRGKGVSYCATCDAEFYEDLPVVVVGNGDAAIEEAMYITKYASKVTVIVIHDEGIVDCNRASAEKAFKNEKIEFVWNSVVIEIKGKNELEAVVVKNLKTGKLTEIEASGIFFYVGMVPATKFLKGKVAMDDQGYIITNDMMETSVDGVYAAGDARVKYLRQVITAASDGAVAAVAAERYLAAKEEFRENVLTADKPVVLAFWHPAQEESLTAVAIMEKAVNETGGKVKLVKVDMSRRKMIAQKYGITKTPAALLVKEGKVCRELSCYLDSESIKAQLNCHER</sequence>
<dbReference type="Gene3D" id="3.50.50.60">
    <property type="entry name" value="FAD/NAD(P)-binding domain"/>
    <property type="match status" value="2"/>
</dbReference>
<comment type="caution">
    <text evidence="7">The sequence shown here is derived from an EMBL/GenBank/DDBJ whole genome shotgun (WGS) entry which is preliminary data.</text>
</comment>
<evidence type="ECO:0000256" key="3">
    <source>
        <dbReference type="ARBA" id="ARBA00023002"/>
    </source>
</evidence>
<dbReference type="EMBL" id="PVXL01000023">
    <property type="protein sequence ID" value="PRR76102.1"/>
    <property type="molecule type" value="Genomic_DNA"/>
</dbReference>
<evidence type="ECO:0000259" key="5">
    <source>
        <dbReference type="Pfam" id="PF00085"/>
    </source>
</evidence>
<organism evidence="7 8">
    <name type="scientific">Neomoorella stamsii</name>
    <dbReference type="NCBI Taxonomy" id="1266720"/>
    <lineage>
        <taxon>Bacteria</taxon>
        <taxon>Bacillati</taxon>
        <taxon>Bacillota</taxon>
        <taxon>Clostridia</taxon>
        <taxon>Neomoorellales</taxon>
        <taxon>Neomoorellaceae</taxon>
        <taxon>Neomoorella</taxon>
    </lineage>
</organism>
<keyword evidence="4" id="KW-0676">Redox-active center</keyword>
<dbReference type="InterPro" id="IPR023753">
    <property type="entry name" value="FAD/NAD-binding_dom"/>
</dbReference>
<dbReference type="NCBIfam" id="TIGR01292">
    <property type="entry name" value="TRX_reduct"/>
    <property type="match status" value="1"/>
</dbReference>
<feature type="domain" description="Thioredoxin" evidence="5">
    <location>
        <begin position="307"/>
        <end position="402"/>
    </location>
</feature>
<dbReference type="Pfam" id="PF00085">
    <property type="entry name" value="Thioredoxin"/>
    <property type="match status" value="1"/>
</dbReference>
<dbReference type="InterPro" id="IPR005982">
    <property type="entry name" value="Thioredox_Rdtase"/>
</dbReference>
<evidence type="ECO:0000313" key="7">
    <source>
        <dbReference type="EMBL" id="PRR76102.1"/>
    </source>
</evidence>
<comment type="catalytic activity">
    <reaction evidence="4">
        <text>[thioredoxin]-dithiol + NADP(+) = [thioredoxin]-disulfide + NADPH + H(+)</text>
        <dbReference type="Rhea" id="RHEA:20345"/>
        <dbReference type="Rhea" id="RHEA-COMP:10698"/>
        <dbReference type="Rhea" id="RHEA-COMP:10700"/>
        <dbReference type="ChEBI" id="CHEBI:15378"/>
        <dbReference type="ChEBI" id="CHEBI:29950"/>
        <dbReference type="ChEBI" id="CHEBI:50058"/>
        <dbReference type="ChEBI" id="CHEBI:57783"/>
        <dbReference type="ChEBI" id="CHEBI:58349"/>
        <dbReference type="EC" id="1.8.1.9"/>
    </reaction>
</comment>
<dbReference type="SUPFAM" id="SSF52833">
    <property type="entry name" value="Thioredoxin-like"/>
    <property type="match status" value="1"/>
</dbReference>
<feature type="domain" description="FAD/NAD(P)-binding" evidence="6">
    <location>
        <begin position="4"/>
        <end position="294"/>
    </location>
</feature>
<comment type="subunit">
    <text evidence="4">Homodimer.</text>
</comment>
<evidence type="ECO:0000256" key="2">
    <source>
        <dbReference type="ARBA" id="ARBA00022630"/>
    </source>
</evidence>
<evidence type="ECO:0000259" key="6">
    <source>
        <dbReference type="Pfam" id="PF07992"/>
    </source>
</evidence>
<protein>
    <recommendedName>
        <fullName evidence="4">Thioredoxin reductase</fullName>
        <ecNumber evidence="4">1.8.1.9</ecNumber>
    </recommendedName>
</protein>
<evidence type="ECO:0000256" key="1">
    <source>
        <dbReference type="ARBA" id="ARBA00009333"/>
    </source>
</evidence>
<evidence type="ECO:0000256" key="4">
    <source>
        <dbReference type="RuleBase" id="RU003880"/>
    </source>
</evidence>
<dbReference type="Pfam" id="PF07992">
    <property type="entry name" value="Pyr_redox_2"/>
    <property type="match status" value="1"/>
</dbReference>
<dbReference type="Gene3D" id="3.40.30.10">
    <property type="entry name" value="Glutaredoxin"/>
    <property type="match status" value="1"/>
</dbReference>
<keyword evidence="8" id="KW-1185">Reference proteome</keyword>
<dbReference type="InterPro" id="IPR013766">
    <property type="entry name" value="Thioredoxin_domain"/>
</dbReference>
<dbReference type="GO" id="GO:0005737">
    <property type="term" value="C:cytoplasm"/>
    <property type="evidence" value="ECO:0007669"/>
    <property type="project" value="InterPro"/>
</dbReference>
<reference evidence="7 8" key="1">
    <citation type="submission" date="2018-03" db="EMBL/GenBank/DDBJ databases">
        <title>Genome sequence of Moorella stamsii DSM 26217.</title>
        <authorList>
            <person name="Poehlein A."/>
            <person name="Daniel R."/>
        </authorList>
    </citation>
    <scope>NUCLEOTIDE SEQUENCE [LARGE SCALE GENOMIC DNA]</scope>
    <source>
        <strain evidence="8">DSM 26217</strain>
    </source>
</reference>
<name>A0A9X7J546_9FIRM</name>
<dbReference type="PRINTS" id="PR00469">
    <property type="entry name" value="PNDRDTASEII"/>
</dbReference>
<dbReference type="PRINTS" id="PR00368">
    <property type="entry name" value="FADPNR"/>
</dbReference>